<dbReference type="PANTHER" id="PTHR43056:SF10">
    <property type="entry name" value="COCE_NOND FAMILY, PUTATIVE (AFU_ORTHOLOGUE AFUA_7G00600)-RELATED"/>
    <property type="match status" value="1"/>
</dbReference>
<dbReference type="PANTHER" id="PTHR43056">
    <property type="entry name" value="PEPTIDASE S9 PROLYL OLIGOPEPTIDASE"/>
    <property type="match status" value="1"/>
</dbReference>
<reference evidence="4 5" key="1">
    <citation type="submission" date="2019-12" db="EMBL/GenBank/DDBJ databases">
        <title>A genome sequence resource for the geographically widespread anthracnose pathogen Colletotrichum asianum.</title>
        <authorList>
            <person name="Meng Y."/>
        </authorList>
    </citation>
    <scope>NUCLEOTIDE SEQUENCE [LARGE SCALE GENOMIC DNA]</scope>
    <source>
        <strain evidence="4 5">ICMP 18580</strain>
    </source>
</reference>
<dbReference type="InterPro" id="IPR050585">
    <property type="entry name" value="Xaa-Pro_dipeptidyl-ppase/CocE"/>
</dbReference>
<dbReference type="EMBL" id="WOWK01000153">
    <property type="protein sequence ID" value="KAF0316626.1"/>
    <property type="molecule type" value="Genomic_DNA"/>
</dbReference>
<dbReference type="SUPFAM" id="SSF49785">
    <property type="entry name" value="Galactose-binding domain-like"/>
    <property type="match status" value="1"/>
</dbReference>
<evidence type="ECO:0000313" key="5">
    <source>
        <dbReference type="Proteomes" id="UP000434172"/>
    </source>
</evidence>
<feature type="domain" description="Xaa-Pro dipeptidyl-peptidase C-terminal" evidence="3">
    <location>
        <begin position="367"/>
        <end position="603"/>
    </location>
</feature>
<dbReference type="Pfam" id="PF02129">
    <property type="entry name" value="Peptidase_S15"/>
    <property type="match status" value="1"/>
</dbReference>
<organism evidence="4 5">
    <name type="scientific">Colletotrichum asianum</name>
    <dbReference type="NCBI Taxonomy" id="702518"/>
    <lineage>
        <taxon>Eukaryota</taxon>
        <taxon>Fungi</taxon>
        <taxon>Dikarya</taxon>
        <taxon>Ascomycota</taxon>
        <taxon>Pezizomycotina</taxon>
        <taxon>Sordariomycetes</taxon>
        <taxon>Hypocreomycetidae</taxon>
        <taxon>Glomerellales</taxon>
        <taxon>Glomerellaceae</taxon>
        <taxon>Colletotrichum</taxon>
        <taxon>Colletotrichum gloeosporioides species complex</taxon>
    </lineage>
</organism>
<feature type="chain" id="PRO_5034995136" evidence="2">
    <location>
        <begin position="29"/>
        <end position="658"/>
    </location>
</feature>
<dbReference type="NCBIfam" id="TIGR00976">
    <property type="entry name" value="CocE_NonD"/>
    <property type="match status" value="1"/>
</dbReference>
<dbReference type="Gene3D" id="3.40.50.1820">
    <property type="entry name" value="alpha/beta hydrolase"/>
    <property type="match status" value="1"/>
</dbReference>
<dbReference type="OrthoDB" id="2578740at2759"/>
<dbReference type="SMART" id="SM00939">
    <property type="entry name" value="PepX_C"/>
    <property type="match status" value="1"/>
</dbReference>
<evidence type="ECO:0000256" key="2">
    <source>
        <dbReference type="SAM" id="SignalP"/>
    </source>
</evidence>
<dbReference type="Gene3D" id="2.60.120.260">
    <property type="entry name" value="Galactose-binding domain-like"/>
    <property type="match status" value="1"/>
</dbReference>
<protein>
    <submittedName>
        <fullName evidence="4">Hydrolase CocE/NonD family protein</fullName>
    </submittedName>
</protein>
<dbReference type="InterPro" id="IPR013736">
    <property type="entry name" value="Xaa-Pro_dipept_C"/>
</dbReference>
<dbReference type="InterPro" id="IPR029058">
    <property type="entry name" value="AB_hydrolase_fold"/>
</dbReference>
<keyword evidence="5" id="KW-1185">Reference proteome</keyword>
<dbReference type="InterPro" id="IPR008979">
    <property type="entry name" value="Galactose-bd-like_sf"/>
</dbReference>
<dbReference type="Pfam" id="PF08530">
    <property type="entry name" value="PepX_C"/>
    <property type="match status" value="1"/>
</dbReference>
<keyword evidence="2" id="KW-0732">Signal</keyword>
<comment type="caution">
    <text evidence="4">The sequence shown here is derived from an EMBL/GenBank/DDBJ whole genome shotgun (WGS) entry which is preliminary data.</text>
</comment>
<dbReference type="Gene3D" id="1.10.3020.20">
    <property type="match status" value="1"/>
</dbReference>
<dbReference type="SUPFAM" id="SSF53474">
    <property type="entry name" value="alpha/beta-Hydrolases"/>
    <property type="match status" value="1"/>
</dbReference>
<evidence type="ECO:0000313" key="4">
    <source>
        <dbReference type="EMBL" id="KAF0316626.1"/>
    </source>
</evidence>
<sequence length="658" mass="71994">MRLSNDHSAFSPWLTAISLLVTLSPASSFSQNNTTGAEIVQGALRIYGNDSYPITQRRPLPPDAARSCYPGFKQENLTLKAGTVRRDGALTLPCDIIFERDVPVTLRDGITVYTDIFRPATTNATVPSIIAWSPYGKEIGGQWLDDVQSRSGVNLSSVSELQKFEGPDPAYWVCKGYAILNPDKRGAYSSEGNITIWGRQLGEDGYDFVEWAAEQAWSSGKVAFSGNSWLAVSQWFIAAENPPHLTAIAPWEGLTDLYRDTAVRGGIPAPGFQESILTTFAGKAFVEDVPRMLLSEGLITPYWQDKIAMLEKIKIPAYIVASYTNVLHSHGSFEGFRRISSEEKWLIVHNTQEWTDYYTSEHAADLQKFFDHYLKGEDNVWQSTPRIRLAVLDPGAEDTLDRVVADWPVPGLESKTLYLQPNNSLAESPLSNETILSYNSSSASGITLNCQVPETMELIGYSKLRLWLSSPDATDMEISVSVQKLSSSGTAFPSTGSESSGTIGPTGLLRVSQRELDTDLSSDLEPFLVHTSEKLLSPGEIVPVDIPLWPSALRFHAGELLSLNIAPASITPAQADIGFGTAIVPVPATGGTFEPGQNVSLIELGGDMDSNPAFVNEQRFETPVSRNKGMHFIHVGGKYDSLLLFPVNSTTRATEICK</sequence>
<dbReference type="Proteomes" id="UP000434172">
    <property type="component" value="Unassembled WGS sequence"/>
</dbReference>
<dbReference type="InterPro" id="IPR000383">
    <property type="entry name" value="Xaa-Pro-like_dom"/>
</dbReference>
<accession>A0A8H3VZY8</accession>
<feature type="signal peptide" evidence="2">
    <location>
        <begin position="1"/>
        <end position="28"/>
    </location>
</feature>
<keyword evidence="1 4" id="KW-0378">Hydrolase</keyword>
<gene>
    <name evidence="4" type="ORF">GQ607_016157</name>
</gene>
<dbReference type="InterPro" id="IPR005674">
    <property type="entry name" value="CocE/Ser_esterase"/>
</dbReference>
<evidence type="ECO:0000259" key="3">
    <source>
        <dbReference type="SMART" id="SM00939"/>
    </source>
</evidence>
<proteinExistence type="predicted"/>
<dbReference type="GO" id="GO:0008239">
    <property type="term" value="F:dipeptidyl-peptidase activity"/>
    <property type="evidence" value="ECO:0007669"/>
    <property type="project" value="InterPro"/>
</dbReference>
<evidence type="ECO:0000256" key="1">
    <source>
        <dbReference type="ARBA" id="ARBA00022801"/>
    </source>
</evidence>
<name>A0A8H3VZY8_9PEZI</name>
<dbReference type="AlphaFoldDB" id="A0A8H3VZY8"/>